<evidence type="ECO:0000256" key="6">
    <source>
        <dbReference type="SAM" id="Phobius"/>
    </source>
</evidence>
<dbReference type="Proteomes" id="UP000027222">
    <property type="component" value="Unassembled WGS sequence"/>
</dbReference>
<evidence type="ECO:0000313" key="8">
    <source>
        <dbReference type="EMBL" id="KDR76506.1"/>
    </source>
</evidence>
<evidence type="ECO:0000256" key="2">
    <source>
        <dbReference type="ARBA" id="ARBA00007558"/>
    </source>
</evidence>
<comment type="similarity">
    <text evidence="2">Belongs to the RUS1 family.</text>
</comment>
<protein>
    <recommendedName>
        <fullName evidence="7">Protein root UVB sensitive/RUS domain-containing protein</fullName>
    </recommendedName>
</protein>
<dbReference type="AlphaFoldDB" id="A0A067T068"/>
<dbReference type="PANTHER" id="PTHR12770:SF31">
    <property type="entry name" value="RUS FAMILY MEMBER 1"/>
    <property type="match status" value="1"/>
</dbReference>
<keyword evidence="5 6" id="KW-0472">Membrane</keyword>
<keyword evidence="4 6" id="KW-1133">Transmembrane helix</keyword>
<dbReference type="PANTHER" id="PTHR12770">
    <property type="entry name" value="RUS1 FAMILY PROTEIN C16ORF58"/>
    <property type="match status" value="1"/>
</dbReference>
<name>A0A067T068_GALM3</name>
<evidence type="ECO:0000256" key="1">
    <source>
        <dbReference type="ARBA" id="ARBA00004370"/>
    </source>
</evidence>
<proteinExistence type="inferred from homology"/>
<dbReference type="OrthoDB" id="364779at2759"/>
<feature type="domain" description="Protein root UVB sensitive/RUS" evidence="7">
    <location>
        <begin position="45"/>
        <end position="307"/>
    </location>
</feature>
<dbReference type="EMBL" id="KL142378">
    <property type="protein sequence ID" value="KDR76506.1"/>
    <property type="molecule type" value="Genomic_DNA"/>
</dbReference>
<accession>A0A067T068</accession>
<dbReference type="InterPro" id="IPR006968">
    <property type="entry name" value="RUS_fam"/>
</dbReference>
<evidence type="ECO:0000256" key="5">
    <source>
        <dbReference type="ARBA" id="ARBA00023136"/>
    </source>
</evidence>
<gene>
    <name evidence="8" type="ORF">GALMADRAFT_210481</name>
</gene>
<sequence>MGTTVIHEREENGRISEIHVGNGTVKTIGIGLSEKGAGHIGRLYVIDLLTRVFLPSGYPNTVSPDLPIKGRLSSVRTISEDITILCKPTSSYQILNALQAFCNSLASLLSSRAILQGFGVGDPTATPTRAMLLTVLQDVFGRLTTILSAYIIGSSLYPEAKTYRLLADLLNDTAVILDTLSPLLNTFPIPGLRVSALCLSASFKALCGICAGGSKAAITMHFATPLEGRGDVGDLNAKDGSKETVLALLGMLLGTLIVPYLSTSWTTYTSLFILVGLHLGINYFGVRGLVLRSLNRQRLGIAWLLYQQSSTSKVPTPSRVADMEGIFGHPAVIRDVQANQVIGHCTIGSSFSQVLRQPCPPEVLDLFNRQRYIIWFDHRCVREQLGSTKRQTLHGLTRLHIFLKEGYTGDDQLRAWVHAVEVCRSRASASRESTRGELEAREILQMADETVTKQLTKFVTEMQAAGWNTDECAIMTGSPDAVVTRITVEDRHVEEKKNQ</sequence>
<reference evidence="9" key="1">
    <citation type="journal article" date="2014" name="Proc. Natl. Acad. Sci. U.S.A.">
        <title>Extensive sampling of basidiomycete genomes demonstrates inadequacy of the white-rot/brown-rot paradigm for wood decay fungi.</title>
        <authorList>
            <person name="Riley R."/>
            <person name="Salamov A.A."/>
            <person name="Brown D.W."/>
            <person name="Nagy L.G."/>
            <person name="Floudas D."/>
            <person name="Held B.W."/>
            <person name="Levasseur A."/>
            <person name="Lombard V."/>
            <person name="Morin E."/>
            <person name="Otillar R."/>
            <person name="Lindquist E.A."/>
            <person name="Sun H."/>
            <person name="LaButti K.M."/>
            <person name="Schmutz J."/>
            <person name="Jabbour D."/>
            <person name="Luo H."/>
            <person name="Baker S.E."/>
            <person name="Pisabarro A.G."/>
            <person name="Walton J.D."/>
            <person name="Blanchette R.A."/>
            <person name="Henrissat B."/>
            <person name="Martin F."/>
            <person name="Cullen D."/>
            <person name="Hibbett D.S."/>
            <person name="Grigoriev I.V."/>
        </authorList>
    </citation>
    <scope>NUCLEOTIDE SEQUENCE [LARGE SCALE GENOMIC DNA]</scope>
    <source>
        <strain evidence="9">CBS 339.88</strain>
    </source>
</reference>
<evidence type="ECO:0000313" key="9">
    <source>
        <dbReference type="Proteomes" id="UP000027222"/>
    </source>
</evidence>
<evidence type="ECO:0000259" key="7">
    <source>
        <dbReference type="Pfam" id="PF04884"/>
    </source>
</evidence>
<feature type="transmembrane region" description="Helical" evidence="6">
    <location>
        <begin position="268"/>
        <end position="290"/>
    </location>
</feature>
<organism evidence="8 9">
    <name type="scientific">Galerina marginata (strain CBS 339.88)</name>
    <dbReference type="NCBI Taxonomy" id="685588"/>
    <lineage>
        <taxon>Eukaryota</taxon>
        <taxon>Fungi</taxon>
        <taxon>Dikarya</taxon>
        <taxon>Basidiomycota</taxon>
        <taxon>Agaricomycotina</taxon>
        <taxon>Agaricomycetes</taxon>
        <taxon>Agaricomycetidae</taxon>
        <taxon>Agaricales</taxon>
        <taxon>Agaricineae</taxon>
        <taxon>Strophariaceae</taxon>
        <taxon>Galerina</taxon>
    </lineage>
</organism>
<feature type="transmembrane region" description="Helical" evidence="6">
    <location>
        <begin position="245"/>
        <end position="262"/>
    </location>
</feature>
<dbReference type="Pfam" id="PF04884">
    <property type="entry name" value="UVB_sens_prot"/>
    <property type="match status" value="1"/>
</dbReference>
<comment type="subcellular location">
    <subcellularLocation>
        <location evidence="1">Membrane</location>
    </subcellularLocation>
</comment>
<evidence type="ECO:0000256" key="3">
    <source>
        <dbReference type="ARBA" id="ARBA00022692"/>
    </source>
</evidence>
<keyword evidence="3 6" id="KW-0812">Transmembrane</keyword>
<dbReference type="HOGENOM" id="CLU_015325_5_1_1"/>
<keyword evidence="9" id="KW-1185">Reference proteome</keyword>
<dbReference type="GO" id="GO:0016020">
    <property type="term" value="C:membrane"/>
    <property type="evidence" value="ECO:0007669"/>
    <property type="project" value="UniProtKB-SubCell"/>
</dbReference>
<evidence type="ECO:0000256" key="4">
    <source>
        <dbReference type="ARBA" id="ARBA00022989"/>
    </source>
</evidence>
<dbReference type="InterPro" id="IPR054549">
    <property type="entry name" value="UVB_sens_RUS_dom"/>
</dbReference>